<gene>
    <name evidence="3" type="primary">RE2</name>
    <name evidence="3" type="ORF">SNAT2548_LOCUS28228</name>
</gene>
<feature type="region of interest" description="Disordered" evidence="1">
    <location>
        <begin position="688"/>
        <end position="716"/>
    </location>
</feature>
<feature type="region of interest" description="Disordered" evidence="1">
    <location>
        <begin position="1302"/>
        <end position="1430"/>
    </location>
</feature>
<dbReference type="InterPro" id="IPR036397">
    <property type="entry name" value="RNaseH_sf"/>
</dbReference>
<feature type="compositionally biased region" description="Basic and acidic residues" evidence="1">
    <location>
        <begin position="1353"/>
        <end position="1372"/>
    </location>
</feature>
<feature type="compositionally biased region" description="Basic and acidic residues" evidence="1">
    <location>
        <begin position="691"/>
        <end position="708"/>
    </location>
</feature>
<feature type="compositionally biased region" description="Acidic residues" evidence="1">
    <location>
        <begin position="1311"/>
        <end position="1321"/>
    </location>
</feature>
<evidence type="ECO:0000313" key="4">
    <source>
        <dbReference type="Proteomes" id="UP000604046"/>
    </source>
</evidence>
<comment type="caution">
    <text evidence="3">The sequence shown here is derived from an EMBL/GenBank/DDBJ whole genome shotgun (WGS) entry which is preliminary data.</text>
</comment>
<feature type="compositionally biased region" description="Basic and acidic residues" evidence="1">
    <location>
        <begin position="303"/>
        <end position="321"/>
    </location>
</feature>
<dbReference type="InterPro" id="IPR012337">
    <property type="entry name" value="RNaseH-like_sf"/>
</dbReference>
<dbReference type="SUPFAM" id="SSF53098">
    <property type="entry name" value="Ribonuclease H-like"/>
    <property type="match status" value="1"/>
</dbReference>
<dbReference type="EMBL" id="CAJNDS010002508">
    <property type="protein sequence ID" value="CAE7504063.1"/>
    <property type="molecule type" value="Genomic_DNA"/>
</dbReference>
<feature type="compositionally biased region" description="Low complexity" evidence="1">
    <location>
        <begin position="1404"/>
        <end position="1416"/>
    </location>
</feature>
<feature type="region of interest" description="Disordered" evidence="1">
    <location>
        <begin position="303"/>
        <end position="342"/>
    </location>
</feature>
<feature type="region of interest" description="Disordered" evidence="1">
    <location>
        <begin position="1065"/>
        <end position="1089"/>
    </location>
</feature>
<dbReference type="Gene3D" id="3.30.420.10">
    <property type="entry name" value="Ribonuclease H-like superfamily/Ribonuclease H"/>
    <property type="match status" value="1"/>
</dbReference>
<reference evidence="3" key="1">
    <citation type="submission" date="2021-02" db="EMBL/GenBank/DDBJ databases">
        <authorList>
            <person name="Dougan E. K."/>
            <person name="Rhodes N."/>
            <person name="Thang M."/>
            <person name="Chan C."/>
        </authorList>
    </citation>
    <scope>NUCLEOTIDE SEQUENCE</scope>
</reference>
<name>A0A812T3A5_9DINO</name>
<dbReference type="InterPro" id="IPR013103">
    <property type="entry name" value="RVT_2"/>
</dbReference>
<feature type="compositionally biased region" description="Acidic residues" evidence="1">
    <location>
        <begin position="328"/>
        <end position="342"/>
    </location>
</feature>
<feature type="compositionally biased region" description="Low complexity" evidence="1">
    <location>
        <begin position="174"/>
        <end position="186"/>
    </location>
</feature>
<feature type="region of interest" description="Disordered" evidence="1">
    <location>
        <begin position="559"/>
        <end position="595"/>
    </location>
</feature>
<sequence length="1938" mass="215607">MADKGDPFRDLTFNGSPAEYRLFRRKILLSVASLEGKHVKLAGPRILSRLTGEAWKATEHLSVGELRSEQGWMRVLSALDEHYRYLPETELNECVDEFLFHLKKKTGEGPTAFISRFKTVLSTLDTLIAADKAQQERTTKRRRKKAAEKSDSDSSSSRDSISSLSEGGPDLTAERVASAAAEAAGETQKKAADQTKGPTTVGSFVGDSPKPGKPPSSRSSKHSRGTQKADDDRANRKMLEDLGRLEAGHLRLKPVFPAVVLGHLFMRKYGLNREQRSQVIRSTGGSSRFTDIEKVIRASDFESSRLDVDPRAASRPSRRETVMAAEDSSVEEPTDWSEDVHEADEETDDEELVEAFEVQKKAKQTARRAFKNYKESRKRVREIRKAHFVGGNVLTEFSYMVDDDINTDTDEIEVLAVAIPVGMAVLDTGCTASVVGEQTAKDYIEHFRAIGLPEPQHLQLPPVHLKGFNGVKSSTRSGLRWTVKIGELWGHVTTYVVPGEAPFLMSRKVLEGMEATLDLGQSTITSQKHGLERCKLSRASNGHLLLPLVPQAAQAVDTFEAASEPSDHVSDNQTADEPAAPPPLQPPPQNPKNLLEDKVDVGAHRYALRVVFGGDVDFALCAYRPRFERIPKQAAIKALQMSVACLTPEGVLEVSPWTGRAASAKRAPYAALGACVFAFRYPPVQTVRPNKSREETPEAEPEPLHESQRPCSGDVRQPTEQCVETLPKPLSKCATAGDDAPESVCDCCLAAEPTPVKPEASPELEFPDSLGEGIEAVYEELDWVTLEHLPMPSTSRRAVARQVEGVRRVPFQLALSALREDSEGTERELREWLGVQGNALGGQVGLIEVFTGKAPLSSASSRTRGLVSIRLGLEYGQDFSRARDRRLLLLLLGRCRARDVWFSWPCSCWSGWSRMSLAKGGNSAAKILSRRKREQVFLRLFEQAWALQLMLGGHAHAENPQGSAAWRELTLGPAFEADFHMCAAGMTCPDSGLPILRPTRVVSSDAGLVQTLMSLRCPGHTRHAHLEGSRQTRIAEVYPRKLCSILARYFSSRDEDVHPDHDIFLNTEDEADSERESENEVPEGERPRPNRAVYPAMIQKLHVNTGHSSVPQMLRLAQRARAPEGVIRAIRDFKCPICEELQVPPSHRVELKRDGPEGVEELKFNVLTAVDYASDFAQQIVIPSRPGSVSRAFHELWCRPYGPPKTVYVDPDQRWMSCDFQEYLRHNSIALLNTATESHWQLGRVEIAQKNPAKDGPKGVENIREDAVLSERDFAQKMRVRQQAADAFLEAHAHATWNRAIKGATSQEPPQDSDFESETETDERNVRRRVTRSDEYWENRAAGISPRGSPLVRQREEDHAEDPALKNRRTMEPEDEEPSYSPSIAPEQVESGTAIPVPSEPLQASAAADLDAAVPEGDSDPEGGPDEDSQCCEISLDVFATDVSSDPQCLWDVLEECAFTVAAARPGQKRRVEVNFRKLGSEDRSLFKKAMKKEWQSWLENRVTTIVKRKGIPASRIIGSRWVLTWKKSSDPDDRSVAPKARLVLVGFQDPDLGRIATDSPTLRKESKHIVLSICASMKWTIWGADIKTAFLSGDASQRKLCFEPPPEVREFMQLSPEDVLRLEKAAYGLAEAPRAWFLRLTRELLSEAYIDKLDEVCTKQFGKESDMLNRPSLMRACCGQLAWVANHSRPDQAFLASYLQGVQDNATIAHLSLYNKAVREMKSRKLSLRFPSIPLERWRLLAITDAGWCVRASGESQGGMLVCICDQDVLEQKEGTAWLIEWTSKKLRRVVRSSTAAETLAAQNGLDAIEFAQAFLQEVIHGMTPREFQQWTPATKSGLVIDSKSLYDALTRSACSSALAMEKRLAIDYAIARACLSERNVTPFWTNNLQMVADCLTKLKGNKDILYKFLGTCKYHARPSKESGRKEASRKASEVPS</sequence>
<evidence type="ECO:0000259" key="2">
    <source>
        <dbReference type="Pfam" id="PF07727"/>
    </source>
</evidence>
<feature type="compositionally biased region" description="Acidic residues" evidence="1">
    <location>
        <begin position="1417"/>
        <end position="1430"/>
    </location>
</feature>
<dbReference type="Pfam" id="PF07727">
    <property type="entry name" value="RVT_2"/>
    <property type="match status" value="1"/>
</dbReference>
<evidence type="ECO:0000313" key="3">
    <source>
        <dbReference type="EMBL" id="CAE7504063.1"/>
    </source>
</evidence>
<dbReference type="Proteomes" id="UP000604046">
    <property type="component" value="Unassembled WGS sequence"/>
</dbReference>
<feature type="compositionally biased region" description="Low complexity" evidence="1">
    <location>
        <begin position="153"/>
        <end position="165"/>
    </location>
</feature>
<protein>
    <submittedName>
        <fullName evidence="3">RE2 protein</fullName>
    </submittedName>
</protein>
<feature type="region of interest" description="Disordered" evidence="1">
    <location>
        <begin position="133"/>
        <end position="234"/>
    </location>
</feature>
<dbReference type="OrthoDB" id="435351at2759"/>
<accession>A0A812T3A5</accession>
<dbReference type="GO" id="GO:0003676">
    <property type="term" value="F:nucleic acid binding"/>
    <property type="evidence" value="ECO:0007669"/>
    <property type="project" value="InterPro"/>
</dbReference>
<feature type="domain" description="Reverse transcriptase Ty1/copia-type" evidence="2">
    <location>
        <begin position="1515"/>
        <end position="1648"/>
    </location>
</feature>
<feature type="compositionally biased region" description="Basic and acidic residues" evidence="1">
    <location>
        <begin position="1074"/>
        <end position="1088"/>
    </location>
</feature>
<proteinExistence type="predicted"/>
<keyword evidence="4" id="KW-1185">Reference proteome</keyword>
<organism evidence="3 4">
    <name type="scientific">Symbiodinium natans</name>
    <dbReference type="NCBI Taxonomy" id="878477"/>
    <lineage>
        <taxon>Eukaryota</taxon>
        <taxon>Sar</taxon>
        <taxon>Alveolata</taxon>
        <taxon>Dinophyceae</taxon>
        <taxon>Suessiales</taxon>
        <taxon>Symbiodiniaceae</taxon>
        <taxon>Symbiodinium</taxon>
    </lineage>
</organism>
<evidence type="ECO:0000256" key="1">
    <source>
        <dbReference type="SAM" id="MobiDB-lite"/>
    </source>
</evidence>
<feature type="compositionally biased region" description="Pro residues" evidence="1">
    <location>
        <begin position="579"/>
        <end position="590"/>
    </location>
</feature>